<dbReference type="EMBL" id="BNCQ01000002">
    <property type="protein sequence ID" value="GIL95271.1"/>
    <property type="molecule type" value="Genomic_DNA"/>
</dbReference>
<dbReference type="Proteomes" id="UP000747110">
    <property type="component" value="Unassembled WGS sequence"/>
</dbReference>
<dbReference type="AlphaFoldDB" id="A0A8J4D9I1"/>
<evidence type="ECO:0000256" key="1">
    <source>
        <dbReference type="ARBA" id="ARBA00022723"/>
    </source>
</evidence>
<dbReference type="EMBL" id="BNCP01000022">
    <property type="protein sequence ID" value="GIL81712.1"/>
    <property type="molecule type" value="Genomic_DNA"/>
</dbReference>
<dbReference type="GO" id="GO:0046872">
    <property type="term" value="F:metal ion binding"/>
    <property type="evidence" value="ECO:0007669"/>
    <property type="project" value="UniProtKB-KW"/>
</dbReference>
<proteinExistence type="predicted"/>
<keyword evidence="6" id="KW-1185">Reference proteome</keyword>
<dbReference type="GO" id="GO:0045277">
    <property type="term" value="C:respiratory chain complex IV"/>
    <property type="evidence" value="ECO:0007669"/>
    <property type="project" value="InterPro"/>
</dbReference>
<dbReference type="GO" id="GO:0005740">
    <property type="term" value="C:mitochondrial envelope"/>
    <property type="evidence" value="ECO:0007669"/>
    <property type="project" value="InterPro"/>
</dbReference>
<dbReference type="InterPro" id="IPR002124">
    <property type="entry name" value="Cyt_c_oxidase_su5b"/>
</dbReference>
<dbReference type="PANTHER" id="PTHR10122">
    <property type="entry name" value="CYTOCHROME C OXIDASE SUBUNIT 5B, MITOCHONDRIAL"/>
    <property type="match status" value="1"/>
</dbReference>
<evidence type="ECO:0000313" key="4">
    <source>
        <dbReference type="EMBL" id="GIL95271.1"/>
    </source>
</evidence>
<dbReference type="PANTHER" id="PTHR10122:SF0">
    <property type="entry name" value="CYTOCHROME C OXIDASE SUBUNIT 5B, ISOFORM A-RELATED"/>
    <property type="match status" value="1"/>
</dbReference>
<gene>
    <name evidence="3" type="ORF">Vretifemale_10726</name>
    <name evidence="4" type="ORF">Vretimale_1352</name>
</gene>
<sequence length="175" mass="19121">MNRLGSLSGLLARAARSCSRRWASGALGLPAELAVVATAGQSVVAQARSLHTSLTTCQGAPAEAKPRALSAEPPRKYRPLGDKELWHEAWMYEDKFGTEDDPIVVPSLEPERIIGVTDPEDETLVVWGILKEGEAPRQFVENGEFYVLKMVEYVKKVGDVMEEIEGASEKAKLAK</sequence>
<dbReference type="OrthoDB" id="268693at2759"/>
<evidence type="ECO:0000313" key="5">
    <source>
        <dbReference type="Proteomes" id="UP000722791"/>
    </source>
</evidence>
<keyword evidence="2" id="KW-0862">Zinc</keyword>
<evidence type="ECO:0000256" key="2">
    <source>
        <dbReference type="ARBA" id="ARBA00022833"/>
    </source>
</evidence>
<keyword evidence="1" id="KW-0479">Metal-binding</keyword>
<dbReference type="Proteomes" id="UP000722791">
    <property type="component" value="Unassembled WGS sequence"/>
</dbReference>
<organism evidence="4 5">
    <name type="scientific">Volvox reticuliferus</name>
    <dbReference type="NCBI Taxonomy" id="1737510"/>
    <lineage>
        <taxon>Eukaryota</taxon>
        <taxon>Viridiplantae</taxon>
        <taxon>Chlorophyta</taxon>
        <taxon>core chlorophytes</taxon>
        <taxon>Chlorophyceae</taxon>
        <taxon>CS clade</taxon>
        <taxon>Chlamydomonadales</taxon>
        <taxon>Volvocaceae</taxon>
        <taxon>Volvox</taxon>
    </lineage>
</organism>
<dbReference type="GO" id="GO:0006123">
    <property type="term" value="P:mitochondrial electron transport, cytochrome c to oxygen"/>
    <property type="evidence" value="ECO:0007669"/>
    <property type="project" value="InterPro"/>
</dbReference>
<comment type="caution">
    <text evidence="4">The sequence shown here is derived from an EMBL/GenBank/DDBJ whole genome shotgun (WGS) entry which is preliminary data.</text>
</comment>
<evidence type="ECO:0000313" key="3">
    <source>
        <dbReference type="EMBL" id="GIL81712.1"/>
    </source>
</evidence>
<dbReference type="InterPro" id="IPR036972">
    <property type="entry name" value="Cyt_c_oxidase_su5b_sf"/>
</dbReference>
<dbReference type="SUPFAM" id="SSF57802">
    <property type="entry name" value="Rubredoxin-like"/>
    <property type="match status" value="1"/>
</dbReference>
<name>A0A8J4D9I1_9CHLO</name>
<accession>A0A8J4D9I1</accession>
<reference evidence="4" key="1">
    <citation type="journal article" date="2021" name="Proc. Natl. Acad. Sci. U.S.A.">
        <title>Three genomes in the algal genus Volvox reveal the fate of a haploid sex-determining region after a transition to homothallism.</title>
        <authorList>
            <person name="Yamamoto K."/>
            <person name="Hamaji T."/>
            <person name="Kawai-Toyooka H."/>
            <person name="Matsuzaki R."/>
            <person name="Takahashi F."/>
            <person name="Nishimura Y."/>
            <person name="Kawachi M."/>
            <person name="Noguchi H."/>
            <person name="Minakuchi Y."/>
            <person name="Umen J.G."/>
            <person name="Toyoda A."/>
            <person name="Nozaki H."/>
        </authorList>
    </citation>
    <scope>NUCLEOTIDE SEQUENCE</scope>
    <source>
        <strain evidence="4">NIES-3785</strain>
        <strain evidence="3">NIES-3786</strain>
    </source>
</reference>
<evidence type="ECO:0000313" key="6">
    <source>
        <dbReference type="Proteomes" id="UP000747110"/>
    </source>
</evidence>
<protein>
    <submittedName>
        <fullName evidence="4">Uncharacterized protein</fullName>
    </submittedName>
</protein>
<dbReference type="Gene3D" id="2.60.11.10">
    <property type="entry name" value="Cytochrome c oxidase, subunit Vb"/>
    <property type="match status" value="1"/>
</dbReference>